<dbReference type="CDD" id="cd02440">
    <property type="entry name" value="AdoMet_MTases"/>
    <property type="match status" value="1"/>
</dbReference>
<protein>
    <recommendedName>
        <fullName evidence="1">Methyltransferase type 11 domain-containing protein</fullName>
    </recommendedName>
</protein>
<accession>A7MI35</accession>
<dbReference type="EMBL" id="CP000783">
    <property type="protein sequence ID" value="ABU78356.1"/>
    <property type="molecule type" value="Genomic_DNA"/>
</dbReference>
<evidence type="ECO:0000259" key="1">
    <source>
        <dbReference type="Pfam" id="PF08241"/>
    </source>
</evidence>
<dbReference type="KEGG" id="esa:ESA_03129"/>
<dbReference type="Proteomes" id="UP000000260">
    <property type="component" value="Chromosome"/>
</dbReference>
<dbReference type="InterPro" id="IPR029063">
    <property type="entry name" value="SAM-dependent_MTases_sf"/>
</dbReference>
<dbReference type="PANTHER" id="PTHR43591:SF24">
    <property type="entry name" value="2-METHOXY-6-POLYPRENYL-1,4-BENZOQUINOL METHYLASE, MITOCHONDRIAL"/>
    <property type="match status" value="1"/>
</dbReference>
<organism evidence="2 3">
    <name type="scientific">Cronobacter sakazakii (strain ATCC BAA-894)</name>
    <name type="common">Enterobacter sakazakii</name>
    <dbReference type="NCBI Taxonomy" id="290339"/>
    <lineage>
        <taxon>Bacteria</taxon>
        <taxon>Pseudomonadati</taxon>
        <taxon>Pseudomonadota</taxon>
        <taxon>Gammaproteobacteria</taxon>
        <taxon>Enterobacterales</taxon>
        <taxon>Enterobacteriaceae</taxon>
        <taxon>Cronobacter</taxon>
    </lineage>
</organism>
<dbReference type="PANTHER" id="PTHR43591">
    <property type="entry name" value="METHYLTRANSFERASE"/>
    <property type="match status" value="1"/>
</dbReference>
<name>A7MI35_CROS8</name>
<feature type="domain" description="Methyltransferase type 11" evidence="1">
    <location>
        <begin position="51"/>
        <end position="146"/>
    </location>
</feature>
<keyword evidence="3" id="KW-1185">Reference proteome</keyword>
<sequence length="258" mass="28760">MTMTTHSHHDNVEKQFGSQAKAYLTSQVHATGRDLVHLRARLAAFPQARLLDLGCGAGHASFTAAEQVREVVAYDLSSSMLTVVKEAARERGLKHLSTCQGYAESLPFEAESFDIVISRYSAHHWHDVGLALREVKRVLKPGGMMIMMDILSPGHPVLDIWLQTIEALRDTSHVRNYASGEWLQMFNQAGLITRDVRTDKLALEFGSWIARMRTPDTLSQAIRVYQQSASAEVQRYFALQEDGSFTSDTIIIEASKAA</sequence>
<dbReference type="AlphaFoldDB" id="A7MI35"/>
<evidence type="ECO:0000313" key="3">
    <source>
        <dbReference type="Proteomes" id="UP000000260"/>
    </source>
</evidence>
<dbReference type="InterPro" id="IPR013216">
    <property type="entry name" value="Methyltransf_11"/>
</dbReference>
<proteinExistence type="predicted"/>
<dbReference type="GO" id="GO:0008757">
    <property type="term" value="F:S-adenosylmethionine-dependent methyltransferase activity"/>
    <property type="evidence" value="ECO:0007669"/>
    <property type="project" value="InterPro"/>
</dbReference>
<dbReference type="Pfam" id="PF08241">
    <property type="entry name" value="Methyltransf_11"/>
    <property type="match status" value="1"/>
</dbReference>
<reference evidence="2 3" key="1">
    <citation type="journal article" date="2010" name="PLoS ONE">
        <title>Genome sequence of Cronobacter sakazakii BAA-894 and comparative genomic hybridization analysis with other Cronobacter species.</title>
        <authorList>
            <person name="Kucerova E."/>
            <person name="Clifton S.W."/>
            <person name="Xia X.Q."/>
            <person name="Long F."/>
            <person name="Porwollik S."/>
            <person name="Fulton L."/>
            <person name="Fronick C."/>
            <person name="Minx P."/>
            <person name="Kyung K."/>
            <person name="Warren W."/>
            <person name="Fulton R."/>
            <person name="Feng D."/>
            <person name="Wollam A."/>
            <person name="Shah N."/>
            <person name="Bhonagiri V."/>
            <person name="Nash W.E."/>
            <person name="Hallsworth-Pepin K."/>
            <person name="Wilson R.K."/>
            <person name="McClelland M."/>
            <person name="Forsythe S.J."/>
        </authorList>
    </citation>
    <scope>NUCLEOTIDE SEQUENCE [LARGE SCALE GENOMIC DNA]</scope>
    <source>
        <strain evidence="2 3">ATCC BAA-894</strain>
    </source>
</reference>
<dbReference type="HOGENOM" id="CLU_037990_10_0_6"/>
<dbReference type="Gene3D" id="3.40.50.150">
    <property type="entry name" value="Vaccinia Virus protein VP39"/>
    <property type="match status" value="1"/>
</dbReference>
<dbReference type="SUPFAM" id="SSF53335">
    <property type="entry name" value="S-adenosyl-L-methionine-dependent methyltransferases"/>
    <property type="match status" value="1"/>
</dbReference>
<gene>
    <name evidence="2" type="ordered locus">ESA_03129</name>
</gene>
<evidence type="ECO:0000313" key="2">
    <source>
        <dbReference type="EMBL" id="ABU78356.1"/>
    </source>
</evidence>